<dbReference type="InterPro" id="IPR001314">
    <property type="entry name" value="Peptidase_S1A"/>
</dbReference>
<dbReference type="InterPro" id="IPR043504">
    <property type="entry name" value="Peptidase_S1_PA_chymotrypsin"/>
</dbReference>
<organism evidence="6 7">
    <name type="scientific">Dispira parvispora</name>
    <dbReference type="NCBI Taxonomy" id="1520584"/>
    <lineage>
        <taxon>Eukaryota</taxon>
        <taxon>Fungi</taxon>
        <taxon>Fungi incertae sedis</taxon>
        <taxon>Zoopagomycota</taxon>
        <taxon>Kickxellomycotina</taxon>
        <taxon>Dimargaritomycetes</taxon>
        <taxon>Dimargaritales</taxon>
        <taxon>Dimargaritaceae</taxon>
        <taxon>Dispira</taxon>
    </lineage>
</organism>
<dbReference type="InterPro" id="IPR009003">
    <property type="entry name" value="Peptidase_S1_PA"/>
</dbReference>
<dbReference type="InterPro" id="IPR001254">
    <property type="entry name" value="Trypsin_dom"/>
</dbReference>
<keyword evidence="2" id="KW-0378">Hydrolase</keyword>
<evidence type="ECO:0000256" key="4">
    <source>
        <dbReference type="SAM" id="SignalP"/>
    </source>
</evidence>
<dbReference type="InterPro" id="IPR051487">
    <property type="entry name" value="Ser/Thr_Proteases_Immune/Dev"/>
</dbReference>
<dbReference type="PANTHER" id="PTHR24256">
    <property type="entry name" value="TRYPTASE-RELATED"/>
    <property type="match status" value="1"/>
</dbReference>
<accession>A0A9W8E456</accession>
<sequence>MQRATWIIGILGVLLVGCPGNSGGTHSNAKVNTRIIGGDEADDREFPFAALLTTISSGESHTCGASLLTKDYVITAAHCVTDQGVTISPRSASVGMGSNARDDLDTYNVARIYVHPDFDYQQVENDIALLRLRTSVDFDDNIKTIQIYDKSTKDGDEYTAIGWGRTKDDKKELSDDLRKVQIKLGPSKDCVLANPYFSDQDGGQLCAAENEDHDTCQGDSGGPLLYEKSSDDDDSDDNDIDSKYLLVGLTSYGFTPGSSKVECGTKSVVAFYTNVTHYLDWISEVTDMGESDLVGKQSEEDDENADSVADTEKEDDNQIDDTRIRTDKAVVTTTVISDNATIFGALPYNVSDESAAVSSSRVSIGVLGSQLVALAVLQAGGAL</sequence>
<evidence type="ECO:0000256" key="1">
    <source>
        <dbReference type="ARBA" id="ARBA00023157"/>
    </source>
</evidence>
<dbReference type="Proteomes" id="UP001150925">
    <property type="component" value="Unassembled WGS sequence"/>
</dbReference>
<dbReference type="GO" id="GO:0006508">
    <property type="term" value="P:proteolysis"/>
    <property type="evidence" value="ECO:0007669"/>
    <property type="project" value="UniProtKB-KW"/>
</dbReference>
<dbReference type="Gene3D" id="2.40.10.10">
    <property type="entry name" value="Trypsin-like serine proteases"/>
    <property type="match status" value="1"/>
</dbReference>
<dbReference type="PROSITE" id="PS00135">
    <property type="entry name" value="TRYPSIN_SER"/>
    <property type="match status" value="1"/>
</dbReference>
<dbReference type="PROSITE" id="PS00134">
    <property type="entry name" value="TRYPSIN_HIS"/>
    <property type="match status" value="1"/>
</dbReference>
<keyword evidence="2" id="KW-0720">Serine protease</keyword>
<feature type="signal peptide" evidence="4">
    <location>
        <begin position="1"/>
        <end position="23"/>
    </location>
</feature>
<feature type="region of interest" description="Disordered" evidence="3">
    <location>
        <begin position="291"/>
        <end position="320"/>
    </location>
</feature>
<feature type="compositionally biased region" description="Acidic residues" evidence="3">
    <location>
        <begin position="230"/>
        <end position="239"/>
    </location>
</feature>
<dbReference type="InterPro" id="IPR018114">
    <property type="entry name" value="TRYPSIN_HIS"/>
</dbReference>
<evidence type="ECO:0000256" key="2">
    <source>
        <dbReference type="RuleBase" id="RU363034"/>
    </source>
</evidence>
<keyword evidence="2" id="KW-0645">Protease</keyword>
<proteinExistence type="predicted"/>
<feature type="region of interest" description="Disordered" evidence="3">
    <location>
        <begin position="211"/>
        <end position="239"/>
    </location>
</feature>
<dbReference type="OrthoDB" id="6380398at2759"/>
<evidence type="ECO:0000259" key="5">
    <source>
        <dbReference type="PROSITE" id="PS50240"/>
    </source>
</evidence>
<feature type="domain" description="Peptidase S1" evidence="5">
    <location>
        <begin position="35"/>
        <end position="287"/>
    </location>
</feature>
<gene>
    <name evidence="6" type="ORF">IWQ62_001196</name>
</gene>
<protein>
    <recommendedName>
        <fullName evidence="5">Peptidase S1 domain-containing protein</fullName>
    </recommendedName>
</protein>
<dbReference type="PRINTS" id="PR00722">
    <property type="entry name" value="CHYMOTRYPSIN"/>
</dbReference>
<name>A0A9W8E456_9FUNG</name>
<dbReference type="AlphaFoldDB" id="A0A9W8E456"/>
<keyword evidence="1" id="KW-1015">Disulfide bond</keyword>
<dbReference type="InterPro" id="IPR033116">
    <property type="entry name" value="TRYPSIN_SER"/>
</dbReference>
<keyword evidence="4" id="KW-0732">Signal</keyword>
<dbReference type="Pfam" id="PF00089">
    <property type="entry name" value="Trypsin"/>
    <property type="match status" value="1"/>
</dbReference>
<evidence type="ECO:0000313" key="6">
    <source>
        <dbReference type="EMBL" id="KAJ1968524.1"/>
    </source>
</evidence>
<keyword evidence="7" id="KW-1185">Reference proteome</keyword>
<evidence type="ECO:0000256" key="3">
    <source>
        <dbReference type="SAM" id="MobiDB-lite"/>
    </source>
</evidence>
<feature type="chain" id="PRO_5040764586" description="Peptidase S1 domain-containing protein" evidence="4">
    <location>
        <begin position="24"/>
        <end position="383"/>
    </location>
</feature>
<dbReference type="GO" id="GO:0004252">
    <property type="term" value="F:serine-type endopeptidase activity"/>
    <property type="evidence" value="ECO:0007669"/>
    <property type="project" value="InterPro"/>
</dbReference>
<dbReference type="SMART" id="SM00020">
    <property type="entry name" value="Tryp_SPc"/>
    <property type="match status" value="1"/>
</dbReference>
<dbReference type="PROSITE" id="PS51257">
    <property type="entry name" value="PROKAR_LIPOPROTEIN"/>
    <property type="match status" value="1"/>
</dbReference>
<dbReference type="PROSITE" id="PS50240">
    <property type="entry name" value="TRYPSIN_DOM"/>
    <property type="match status" value="1"/>
</dbReference>
<dbReference type="FunFam" id="2.40.10.10:FF:000068">
    <property type="entry name" value="transmembrane protease serine 2"/>
    <property type="match status" value="1"/>
</dbReference>
<comment type="caution">
    <text evidence="6">The sequence shown here is derived from an EMBL/GenBank/DDBJ whole genome shotgun (WGS) entry which is preliminary data.</text>
</comment>
<dbReference type="SUPFAM" id="SSF50494">
    <property type="entry name" value="Trypsin-like serine proteases"/>
    <property type="match status" value="1"/>
</dbReference>
<evidence type="ECO:0000313" key="7">
    <source>
        <dbReference type="Proteomes" id="UP001150925"/>
    </source>
</evidence>
<reference evidence="6" key="1">
    <citation type="submission" date="2022-07" db="EMBL/GenBank/DDBJ databases">
        <title>Phylogenomic reconstructions and comparative analyses of Kickxellomycotina fungi.</title>
        <authorList>
            <person name="Reynolds N.K."/>
            <person name="Stajich J.E."/>
            <person name="Barry K."/>
            <person name="Grigoriev I.V."/>
            <person name="Crous P."/>
            <person name="Smith M.E."/>
        </authorList>
    </citation>
    <scope>NUCLEOTIDE SEQUENCE</scope>
    <source>
        <strain evidence="6">RSA 1196</strain>
    </source>
</reference>
<dbReference type="EMBL" id="JANBPY010000169">
    <property type="protein sequence ID" value="KAJ1968524.1"/>
    <property type="molecule type" value="Genomic_DNA"/>
</dbReference>
<dbReference type="CDD" id="cd00190">
    <property type="entry name" value="Tryp_SPc"/>
    <property type="match status" value="1"/>
</dbReference>